<dbReference type="InParanoid" id="A0A369JK50"/>
<accession>A0A369JK50</accession>
<keyword evidence="2" id="KW-0808">Transferase</keyword>
<dbReference type="PANTHER" id="PTHR48207">
    <property type="entry name" value="SUCCINATE--HYDROXYMETHYLGLUTARATE COA-TRANSFERASE"/>
    <property type="match status" value="1"/>
</dbReference>
<dbReference type="InterPro" id="IPR050483">
    <property type="entry name" value="CoA-transferase_III_domain"/>
</dbReference>
<dbReference type="STRING" id="39966.A0A369JK50"/>
<dbReference type="InterPro" id="IPR023606">
    <property type="entry name" value="CoA-Trfase_III_dom_1_sf"/>
</dbReference>
<dbReference type="OrthoDB" id="5863171at2759"/>
<comment type="caution">
    <text evidence="3">The sequence shown here is derived from an EMBL/GenBank/DDBJ whole genome shotgun (WGS) entry which is preliminary data.</text>
</comment>
<comment type="similarity">
    <text evidence="1">Belongs to the CoA-transferase III family.</text>
</comment>
<dbReference type="Gene3D" id="3.40.50.10540">
    <property type="entry name" value="Crotonobetainyl-coa:carnitine coa-transferase, domain 1"/>
    <property type="match status" value="1"/>
</dbReference>
<dbReference type="Proteomes" id="UP000076154">
    <property type="component" value="Unassembled WGS sequence"/>
</dbReference>
<dbReference type="Pfam" id="PF02515">
    <property type="entry name" value="CoA_transf_3"/>
    <property type="match status" value="1"/>
</dbReference>
<evidence type="ECO:0000256" key="1">
    <source>
        <dbReference type="ARBA" id="ARBA00008383"/>
    </source>
</evidence>
<evidence type="ECO:0000256" key="2">
    <source>
        <dbReference type="ARBA" id="ARBA00022679"/>
    </source>
</evidence>
<reference evidence="3" key="1">
    <citation type="submission" date="2018-04" db="EMBL/GenBank/DDBJ databases">
        <title>Whole genome sequencing of Hypsizygus marmoreus.</title>
        <authorList>
            <person name="Choi I.-G."/>
            <person name="Min B."/>
            <person name="Kim J.-G."/>
            <person name="Kim S."/>
            <person name="Oh Y.-L."/>
            <person name="Kong W.-S."/>
            <person name="Park H."/>
            <person name="Jeong J."/>
            <person name="Song E.-S."/>
        </authorList>
    </citation>
    <scope>NUCLEOTIDE SEQUENCE [LARGE SCALE GENOMIC DNA]</scope>
    <source>
        <strain evidence="3">51987-8</strain>
    </source>
</reference>
<dbReference type="InterPro" id="IPR044855">
    <property type="entry name" value="CoA-Trfase_III_dom3_sf"/>
</dbReference>
<sequence length="457" mass="49130">MTSSLLSTCAISARLSNLGTRALPHHLTFATLADVSKSSLPLSGIRVLEMGQLIAGPFAGQLLGQFGAEVIKIEPPKTGDPLRVWRELDVDGTSPWFRSIARNKKSVAIDLRKAEGRELVRQLAIKSDVIIENFKPGTLEKWSLGPADLHPHNPSLIFTRVSGYGQTGPWAPRPGYASVCEAESGFRYINGFPDAKTEGLSGPPVRPNISLGDSIAGLHAAFGTVLALLARQRQTAPGPSGRTVDVSIVESMLNLMEGIIPEYDRKGKTRGPSGSSVTGIVPTNAYPCLSDPTSPTIPTYIVIGANGDTIYNRLMHAVNRPDLTGPLYQHNHHRVAWQAEIETAISDWTSQHTVEEVIEVMNKAGVPVGRVVTVKEVVEGEQVNARGAIREVDVNGGEAHGGWSVKMQGTFPVLDDVDPQPKWAGPDLGFHTDEVLMSDLGLSLDMISKLRSDGIIG</sequence>
<proteinExistence type="inferred from homology"/>
<dbReference type="AlphaFoldDB" id="A0A369JK50"/>
<keyword evidence="4" id="KW-1185">Reference proteome</keyword>
<evidence type="ECO:0000313" key="4">
    <source>
        <dbReference type="Proteomes" id="UP000076154"/>
    </source>
</evidence>
<dbReference type="PANTHER" id="PTHR48207:SF3">
    <property type="entry name" value="SUCCINATE--HYDROXYMETHYLGLUTARATE COA-TRANSFERASE"/>
    <property type="match status" value="1"/>
</dbReference>
<dbReference type="EMBL" id="LUEZ02000058">
    <property type="protein sequence ID" value="RDB20795.1"/>
    <property type="molecule type" value="Genomic_DNA"/>
</dbReference>
<dbReference type="InterPro" id="IPR003673">
    <property type="entry name" value="CoA-Trfase_fam_III"/>
</dbReference>
<dbReference type="SUPFAM" id="SSF89796">
    <property type="entry name" value="CoA-transferase family III (CaiB/BaiF)"/>
    <property type="match status" value="1"/>
</dbReference>
<evidence type="ECO:0000313" key="3">
    <source>
        <dbReference type="EMBL" id="RDB20795.1"/>
    </source>
</evidence>
<name>A0A369JK50_HYPMA</name>
<organism evidence="3 4">
    <name type="scientific">Hypsizygus marmoreus</name>
    <name type="common">White beech mushroom</name>
    <name type="synonym">Agaricus marmoreus</name>
    <dbReference type="NCBI Taxonomy" id="39966"/>
    <lineage>
        <taxon>Eukaryota</taxon>
        <taxon>Fungi</taxon>
        <taxon>Dikarya</taxon>
        <taxon>Basidiomycota</taxon>
        <taxon>Agaricomycotina</taxon>
        <taxon>Agaricomycetes</taxon>
        <taxon>Agaricomycetidae</taxon>
        <taxon>Agaricales</taxon>
        <taxon>Tricholomatineae</taxon>
        <taxon>Lyophyllaceae</taxon>
        <taxon>Hypsizygus</taxon>
    </lineage>
</organism>
<dbReference type="GO" id="GO:0008410">
    <property type="term" value="F:CoA-transferase activity"/>
    <property type="evidence" value="ECO:0007669"/>
    <property type="project" value="TreeGrafter"/>
</dbReference>
<gene>
    <name evidence="3" type="ORF">Hypma_012211</name>
</gene>
<protein>
    <submittedName>
        <fullName evidence="3">Succinyl-CoA--D-citramalate CoA-transferase</fullName>
    </submittedName>
</protein>
<dbReference type="Gene3D" id="3.30.1540.10">
    <property type="entry name" value="formyl-coa transferase, domain 3"/>
    <property type="match status" value="1"/>
</dbReference>